<evidence type="ECO:0000259" key="10">
    <source>
        <dbReference type="Pfam" id="PF00711"/>
    </source>
</evidence>
<dbReference type="InterPro" id="IPR001855">
    <property type="entry name" value="Defensin_beta-like"/>
</dbReference>
<dbReference type="Pfam" id="PF05324">
    <property type="entry name" value="Sperm_Ag_HE2"/>
    <property type="match status" value="1"/>
</dbReference>
<evidence type="ECO:0000256" key="4">
    <source>
        <dbReference type="ARBA" id="ARBA00022729"/>
    </source>
</evidence>
<keyword evidence="2" id="KW-0964">Secreted</keyword>
<comment type="function">
    <text evidence="7">Has antimicrobial activity against E.coli. Plays a role in the defense response in the male reproductive tract, contributing to sperm maturation, storage and protection.</text>
</comment>
<proteinExistence type="predicted"/>
<dbReference type="GO" id="GO:0061844">
    <property type="term" value="P:antimicrobial humoral immune response mediated by antimicrobial peptide"/>
    <property type="evidence" value="ECO:0007669"/>
    <property type="project" value="TreeGrafter"/>
</dbReference>
<feature type="chain" id="PRO_5029685747" description="Beta-defensin-like domain-containing protein" evidence="9">
    <location>
        <begin position="24"/>
        <end position="120"/>
    </location>
</feature>
<evidence type="ECO:0000256" key="7">
    <source>
        <dbReference type="ARBA" id="ARBA00045473"/>
    </source>
</evidence>
<evidence type="ECO:0000256" key="2">
    <source>
        <dbReference type="ARBA" id="ARBA00022525"/>
    </source>
</evidence>
<evidence type="ECO:0000256" key="8">
    <source>
        <dbReference type="SAM" id="MobiDB-lite"/>
    </source>
</evidence>
<organism evidence="11 12">
    <name type="scientific">Rousettus aegyptiacus</name>
    <name type="common">Egyptian fruit bat</name>
    <name type="synonym">Pteropus aegyptiacus</name>
    <dbReference type="NCBI Taxonomy" id="9407"/>
    <lineage>
        <taxon>Eukaryota</taxon>
        <taxon>Metazoa</taxon>
        <taxon>Chordata</taxon>
        <taxon>Craniata</taxon>
        <taxon>Vertebrata</taxon>
        <taxon>Euteleostomi</taxon>
        <taxon>Mammalia</taxon>
        <taxon>Eutheria</taxon>
        <taxon>Laurasiatheria</taxon>
        <taxon>Chiroptera</taxon>
        <taxon>Yinpterochiroptera</taxon>
        <taxon>Pteropodoidea</taxon>
        <taxon>Pteropodidae</taxon>
        <taxon>Rousettinae</taxon>
        <taxon>Rousettus</taxon>
    </lineage>
</organism>
<evidence type="ECO:0000256" key="5">
    <source>
        <dbReference type="ARBA" id="ARBA00022940"/>
    </source>
</evidence>
<keyword evidence="3" id="KW-0929">Antimicrobial</keyword>
<keyword evidence="4 9" id="KW-0732">Signal</keyword>
<dbReference type="PANTHER" id="PTHR14081">
    <property type="entry name" value="SPERM-ASSOCIATED ANTIGEN 11A-RELATED-RELATED"/>
    <property type="match status" value="1"/>
</dbReference>
<keyword evidence="6" id="KW-0044">Antibiotic</keyword>
<sequence length="120" mass="13018">MEPFLPPLALLLVALLSPGLSRAGHADHEATERPGTPGQGVNASHPLGYQVGRYLLARTPPYQGDMPPGIRNAICLARHGTCRLFFCHSGEKRAEICSDPWDRCCVSNAEKEKKNEPGEA</sequence>
<dbReference type="GO" id="GO:0042742">
    <property type="term" value="P:defense response to bacterium"/>
    <property type="evidence" value="ECO:0007669"/>
    <property type="project" value="UniProtKB-KW"/>
</dbReference>
<dbReference type="EMBL" id="JACASE010000011">
    <property type="protein sequence ID" value="KAF6427974.1"/>
    <property type="molecule type" value="Genomic_DNA"/>
</dbReference>
<feature type="domain" description="Beta-defensin-like" evidence="10">
    <location>
        <begin position="73"/>
        <end position="105"/>
    </location>
</feature>
<comment type="subcellular location">
    <subcellularLocation>
        <location evidence="1">Secreted</location>
    </subcellularLocation>
</comment>
<name>A0A7J8DXS3_ROUAE</name>
<feature type="region of interest" description="Disordered" evidence="8">
    <location>
        <begin position="24"/>
        <end position="43"/>
    </location>
</feature>
<gene>
    <name evidence="11" type="ORF">HJG63_008434</name>
</gene>
<accession>A0A7J8DXS3</accession>
<evidence type="ECO:0000256" key="6">
    <source>
        <dbReference type="ARBA" id="ARBA00023022"/>
    </source>
</evidence>
<reference evidence="11 12" key="1">
    <citation type="journal article" date="2020" name="Nature">
        <title>Six reference-quality genomes reveal evolution of bat adaptations.</title>
        <authorList>
            <person name="Jebb D."/>
            <person name="Huang Z."/>
            <person name="Pippel M."/>
            <person name="Hughes G.M."/>
            <person name="Lavrichenko K."/>
            <person name="Devanna P."/>
            <person name="Winkler S."/>
            <person name="Jermiin L.S."/>
            <person name="Skirmuntt E.C."/>
            <person name="Katzourakis A."/>
            <person name="Burkitt-Gray L."/>
            <person name="Ray D.A."/>
            <person name="Sullivan K.A.M."/>
            <person name="Roscito J.G."/>
            <person name="Kirilenko B.M."/>
            <person name="Davalos L.M."/>
            <person name="Corthals A.P."/>
            <person name="Power M.L."/>
            <person name="Jones G."/>
            <person name="Ransome R.D."/>
            <person name="Dechmann D.K.N."/>
            <person name="Locatelli A.G."/>
            <person name="Puechmaille S.J."/>
            <person name="Fedrigo O."/>
            <person name="Jarvis E.D."/>
            <person name="Hiller M."/>
            <person name="Vernes S.C."/>
            <person name="Myers E.W."/>
            <person name="Teeling E.C."/>
        </authorList>
    </citation>
    <scope>NUCLEOTIDE SEQUENCE [LARGE SCALE GENOMIC DNA]</scope>
    <source>
        <strain evidence="11">MRouAeg1</strain>
        <tissue evidence="11">Muscle</tissue>
    </source>
</reference>
<dbReference type="GO" id="GO:0005576">
    <property type="term" value="C:extracellular region"/>
    <property type="evidence" value="ECO:0007669"/>
    <property type="project" value="UniProtKB-SubCell"/>
</dbReference>
<dbReference type="Proteomes" id="UP000593571">
    <property type="component" value="Unassembled WGS sequence"/>
</dbReference>
<evidence type="ECO:0000256" key="9">
    <source>
        <dbReference type="SAM" id="SignalP"/>
    </source>
</evidence>
<protein>
    <recommendedName>
        <fullName evidence="10">Beta-defensin-like domain-containing protein</fullName>
    </recommendedName>
</protein>
<keyword evidence="5" id="KW-0211">Defensin</keyword>
<comment type="caution">
    <text evidence="11">The sequence shown here is derived from an EMBL/GenBank/DDBJ whole genome shotgun (WGS) entry which is preliminary data.</text>
</comment>
<feature type="signal peptide" evidence="9">
    <location>
        <begin position="1"/>
        <end position="23"/>
    </location>
</feature>
<evidence type="ECO:0000256" key="3">
    <source>
        <dbReference type="ARBA" id="ARBA00022529"/>
    </source>
</evidence>
<dbReference type="PANTHER" id="PTHR14081:SF3">
    <property type="entry name" value="SPERM-ASSOCIATED ANTIGEN 11A"/>
    <property type="match status" value="1"/>
</dbReference>
<dbReference type="AlphaFoldDB" id="A0A7J8DXS3"/>
<keyword evidence="12" id="KW-1185">Reference proteome</keyword>
<dbReference type="Pfam" id="PF00711">
    <property type="entry name" value="Defensin_beta"/>
    <property type="match status" value="1"/>
</dbReference>
<dbReference type="InterPro" id="IPR007988">
    <property type="entry name" value="Sperm_Ag_11A_B"/>
</dbReference>
<evidence type="ECO:0000256" key="1">
    <source>
        <dbReference type="ARBA" id="ARBA00004613"/>
    </source>
</evidence>
<evidence type="ECO:0000313" key="11">
    <source>
        <dbReference type="EMBL" id="KAF6427974.1"/>
    </source>
</evidence>
<evidence type="ECO:0000313" key="12">
    <source>
        <dbReference type="Proteomes" id="UP000593571"/>
    </source>
</evidence>